<proteinExistence type="predicted"/>
<name>A0A844FEX7_9FIRM</name>
<dbReference type="CDD" id="cd03801">
    <property type="entry name" value="GT4_PimA-like"/>
    <property type="match status" value="1"/>
</dbReference>
<evidence type="ECO:0000313" key="4">
    <source>
        <dbReference type="Proteomes" id="UP000462760"/>
    </source>
</evidence>
<dbReference type="AlphaFoldDB" id="A0A844FEX7"/>
<sequence>MMKVLHLISGGDTGGAKTHIINLLTELDKIMDVKIICFLKGDFFHDLKAKGINIEVFKQKKRYDMSIVSQLREEIEREDYDIIHCHGARANFIAMFLKTKVKGPFITTIHSDYKLDFKDNPYKNIVYTAINTISLKKFDYYIAISTNFKQMLVERGFDSNSIFTIYNGIDLETDLNYISKEKFLERYNINAKGKTIVGIAARLDLVKDHDTFIEGAYKVLQKRKDIIFLIAGDGSEKERLVSKAQDLNISEYVYFLGFIKDPYSFFNAIDINILTSVSESFPYVILEGARFKKTIISTDVGGISDLIRNGHNGFLIDVGDSEALAKNINFLLDNKSSIKILGENLYENVKDNFSSQKMALDHFKVYKKIIETRR</sequence>
<dbReference type="PANTHER" id="PTHR12526:SF638">
    <property type="entry name" value="SPORE COAT PROTEIN SA"/>
    <property type="match status" value="1"/>
</dbReference>
<dbReference type="Pfam" id="PF13439">
    <property type="entry name" value="Glyco_transf_4"/>
    <property type="match status" value="1"/>
</dbReference>
<evidence type="ECO:0000313" key="3">
    <source>
        <dbReference type="EMBL" id="MSS42512.1"/>
    </source>
</evidence>
<dbReference type="Proteomes" id="UP000462760">
    <property type="component" value="Unassembled WGS sequence"/>
</dbReference>
<dbReference type="Gene3D" id="3.40.50.2000">
    <property type="entry name" value="Glycogen Phosphorylase B"/>
    <property type="match status" value="2"/>
</dbReference>
<gene>
    <name evidence="3" type="ORF">FYJ27_02005</name>
</gene>
<dbReference type="PANTHER" id="PTHR12526">
    <property type="entry name" value="GLYCOSYLTRANSFERASE"/>
    <property type="match status" value="1"/>
</dbReference>
<feature type="domain" description="Glycosyltransferase subfamily 4-like N-terminal" evidence="2">
    <location>
        <begin position="14"/>
        <end position="172"/>
    </location>
</feature>
<dbReference type="InterPro" id="IPR001296">
    <property type="entry name" value="Glyco_trans_1"/>
</dbReference>
<organism evidence="3 4">
    <name type="scientific">Anaerosalibacter bizertensis</name>
    <dbReference type="NCBI Taxonomy" id="932217"/>
    <lineage>
        <taxon>Bacteria</taxon>
        <taxon>Bacillati</taxon>
        <taxon>Bacillota</taxon>
        <taxon>Tissierellia</taxon>
        <taxon>Tissierellales</taxon>
        <taxon>Sporanaerobacteraceae</taxon>
        <taxon>Anaerosalibacter</taxon>
    </lineage>
</organism>
<protein>
    <submittedName>
        <fullName evidence="3">Glycosyltransferase family 4 protein</fullName>
    </submittedName>
</protein>
<dbReference type="GO" id="GO:0016757">
    <property type="term" value="F:glycosyltransferase activity"/>
    <property type="evidence" value="ECO:0007669"/>
    <property type="project" value="InterPro"/>
</dbReference>
<evidence type="ECO:0000259" key="2">
    <source>
        <dbReference type="Pfam" id="PF13439"/>
    </source>
</evidence>
<dbReference type="SUPFAM" id="SSF53756">
    <property type="entry name" value="UDP-Glycosyltransferase/glycogen phosphorylase"/>
    <property type="match status" value="1"/>
</dbReference>
<keyword evidence="3" id="KW-0808">Transferase</keyword>
<accession>A0A844FEX7</accession>
<dbReference type="InterPro" id="IPR028098">
    <property type="entry name" value="Glyco_trans_4-like_N"/>
</dbReference>
<dbReference type="Pfam" id="PF00534">
    <property type="entry name" value="Glycos_transf_1"/>
    <property type="match status" value="1"/>
</dbReference>
<feature type="domain" description="Glycosyl transferase family 1" evidence="1">
    <location>
        <begin position="191"/>
        <end position="345"/>
    </location>
</feature>
<reference evidence="3 4" key="1">
    <citation type="submission" date="2019-08" db="EMBL/GenBank/DDBJ databases">
        <title>In-depth cultivation of the pig gut microbiome towards novel bacterial diversity and tailored functional studies.</title>
        <authorList>
            <person name="Wylensek D."/>
            <person name="Hitch T.C.A."/>
            <person name="Clavel T."/>
        </authorList>
    </citation>
    <scope>NUCLEOTIDE SEQUENCE [LARGE SCALE GENOMIC DNA]</scope>
    <source>
        <strain evidence="3 4">Med78-601-WT-4W-RMD-3</strain>
    </source>
</reference>
<evidence type="ECO:0000259" key="1">
    <source>
        <dbReference type="Pfam" id="PF00534"/>
    </source>
</evidence>
<dbReference type="EMBL" id="VULR01000002">
    <property type="protein sequence ID" value="MSS42512.1"/>
    <property type="molecule type" value="Genomic_DNA"/>
</dbReference>
<comment type="caution">
    <text evidence="3">The sequence shown here is derived from an EMBL/GenBank/DDBJ whole genome shotgun (WGS) entry which is preliminary data.</text>
</comment>